<gene>
    <name evidence="3" type="ORF">ACFPJ5_18255</name>
</gene>
<protein>
    <recommendedName>
        <fullName evidence="2">DUF7998 domain-containing protein</fullName>
    </recommendedName>
</protein>
<comment type="caution">
    <text evidence="3">The sequence shown here is derived from an EMBL/GenBank/DDBJ whole genome shotgun (WGS) entry which is preliminary data.</text>
</comment>
<proteinExistence type="predicted"/>
<evidence type="ECO:0000259" key="2">
    <source>
        <dbReference type="Pfam" id="PF25979"/>
    </source>
</evidence>
<dbReference type="Pfam" id="PF25979">
    <property type="entry name" value="DUF7998"/>
    <property type="match status" value="1"/>
</dbReference>
<feature type="domain" description="DUF7998" evidence="2">
    <location>
        <begin position="14"/>
        <end position="155"/>
    </location>
</feature>
<organism evidence="3 4">
    <name type="scientific">Salinirubrum litoreum</name>
    <dbReference type="NCBI Taxonomy" id="1126234"/>
    <lineage>
        <taxon>Archaea</taxon>
        <taxon>Methanobacteriati</taxon>
        <taxon>Methanobacteriota</taxon>
        <taxon>Stenosarchaea group</taxon>
        <taxon>Halobacteria</taxon>
        <taxon>Halobacteriales</taxon>
        <taxon>Haloferacaceae</taxon>
        <taxon>Salinirubrum</taxon>
    </lineage>
</organism>
<feature type="region of interest" description="Disordered" evidence="1">
    <location>
        <begin position="142"/>
        <end position="178"/>
    </location>
</feature>
<accession>A0ABD5RGD5</accession>
<evidence type="ECO:0000313" key="4">
    <source>
        <dbReference type="Proteomes" id="UP001596201"/>
    </source>
</evidence>
<keyword evidence="4" id="KW-1185">Reference proteome</keyword>
<evidence type="ECO:0000313" key="3">
    <source>
        <dbReference type="EMBL" id="MFC5368872.1"/>
    </source>
</evidence>
<evidence type="ECO:0000256" key="1">
    <source>
        <dbReference type="SAM" id="MobiDB-lite"/>
    </source>
</evidence>
<dbReference type="RefSeq" id="WP_227230931.1">
    <property type="nucleotide sequence ID" value="NZ_JAJCVJ010000003.1"/>
</dbReference>
<dbReference type="AlphaFoldDB" id="A0ABD5RGD5"/>
<feature type="compositionally biased region" description="Low complexity" evidence="1">
    <location>
        <begin position="162"/>
        <end position="178"/>
    </location>
</feature>
<dbReference type="Proteomes" id="UP001596201">
    <property type="component" value="Unassembled WGS sequence"/>
</dbReference>
<feature type="compositionally biased region" description="Basic and acidic residues" evidence="1">
    <location>
        <begin position="142"/>
        <end position="152"/>
    </location>
</feature>
<dbReference type="InterPro" id="IPR058311">
    <property type="entry name" value="DUF7998"/>
</dbReference>
<dbReference type="EMBL" id="JBHSKX010000004">
    <property type="protein sequence ID" value="MFC5368872.1"/>
    <property type="molecule type" value="Genomic_DNA"/>
</dbReference>
<name>A0ABD5RGD5_9EURY</name>
<reference evidence="3 4" key="1">
    <citation type="journal article" date="2019" name="Int. J. Syst. Evol. Microbiol.">
        <title>The Global Catalogue of Microorganisms (GCM) 10K type strain sequencing project: providing services to taxonomists for standard genome sequencing and annotation.</title>
        <authorList>
            <consortium name="The Broad Institute Genomics Platform"/>
            <consortium name="The Broad Institute Genome Sequencing Center for Infectious Disease"/>
            <person name="Wu L."/>
            <person name="Ma J."/>
        </authorList>
    </citation>
    <scope>NUCLEOTIDE SEQUENCE [LARGE SCALE GENOMIC DNA]</scope>
    <source>
        <strain evidence="3 4">CGMCC 1.12237</strain>
    </source>
</reference>
<sequence length="178" mass="19930">MVDIPSPFGSDATDFDATDEFVPAHLPDPGPFLADHDVLTGEPHVRFHEQTHDVFEARSVYDVTFDYNLARLNLDTRHPDAGFRYAEDRDDPDTLRAEFTPTTEFCPQGETLAVAAFRAWNGLSDEHDYETVRVRVHPMHQHAESVNERLADLDPADPAGETPATTRPDDPTTPTSPF</sequence>